<evidence type="ECO:0000313" key="7">
    <source>
        <dbReference type="EMBL" id="SEM62356.1"/>
    </source>
</evidence>
<protein>
    <recommendedName>
        <fullName evidence="2">cysteine-S-conjugate beta-lyase</fullName>
        <ecNumber evidence="2">4.4.1.13</ecNumber>
    </recommendedName>
</protein>
<reference evidence="7 8" key="1">
    <citation type="submission" date="2016-10" db="EMBL/GenBank/DDBJ databases">
        <authorList>
            <person name="Varghese N."/>
            <person name="Submissions S."/>
        </authorList>
    </citation>
    <scope>NUCLEOTIDE SEQUENCE [LARGE SCALE GENOMIC DNA]</scope>
    <source>
        <strain evidence="7 8">WC1T17</strain>
    </source>
</reference>
<accession>A0ABY1ABA0</accession>
<dbReference type="Pfam" id="PF00155">
    <property type="entry name" value="Aminotran_1_2"/>
    <property type="match status" value="1"/>
</dbReference>
<dbReference type="EMBL" id="FOCC01000005">
    <property type="protein sequence ID" value="SEM62356.1"/>
    <property type="molecule type" value="Genomic_DNA"/>
</dbReference>
<dbReference type="PANTHER" id="PTHR43525:SF1">
    <property type="entry name" value="PROTEIN MALY"/>
    <property type="match status" value="1"/>
</dbReference>
<dbReference type="InterPro" id="IPR004839">
    <property type="entry name" value="Aminotransferase_I/II_large"/>
</dbReference>
<dbReference type="InterPro" id="IPR015424">
    <property type="entry name" value="PyrdxlP-dep_Trfase"/>
</dbReference>
<keyword evidence="3" id="KW-0663">Pyridoxal phosphate</keyword>
<dbReference type="InterPro" id="IPR027619">
    <property type="entry name" value="C-S_lyase_PatB-like"/>
</dbReference>
<keyword evidence="4" id="KW-0456">Lyase</keyword>
<sequence length="398" mass="45524">MDKYTFLQEYNVDRHHTDAIKWDGMEAEFGQSDLIPLWIADTEFALPKAAKKALLNRIEHGAFGYSLTPKSYYDAYFKWQKDRYQIELHQDWMRFGTGVVQSIVNMLQVLTEPDDSVMIMQPVYYPFANVIKNNRRQLVVTALKNDHENYTIDLDDMAQKMESKAVKVLILCSPHNPVGRVWSESELEAVFALCQEKHVRVICDEIHHDLIVGQRPFVSALSIKDGLYRDNLVVLDSPSKTFNMSSLLVSHVIIPNPQIRRKYDQFVLRQALPQGSLLGKVAAEAAYHYGQEWLDGLLEVVKANEQYVREHLLEAYPEIEIAPLEGTYLLWVNLKKVVPEAKLKQVVQQKAHLAVDFGAWFGNGGAGHIRLNLATEPRYVKEAISALICAIDENHSNF</sequence>
<dbReference type="Gene3D" id="3.90.1150.10">
    <property type="entry name" value="Aspartate Aminotransferase, domain 1"/>
    <property type="match status" value="1"/>
</dbReference>
<dbReference type="EC" id="4.4.1.13" evidence="2"/>
<proteinExistence type="inferred from homology"/>
<evidence type="ECO:0000256" key="1">
    <source>
        <dbReference type="ARBA" id="ARBA00001933"/>
    </source>
</evidence>
<dbReference type="Gene3D" id="3.40.640.10">
    <property type="entry name" value="Type I PLP-dependent aspartate aminotransferase-like (Major domain)"/>
    <property type="match status" value="1"/>
</dbReference>
<dbReference type="InterPro" id="IPR051798">
    <property type="entry name" value="Class-II_PLP-Dep_Aminotrans"/>
</dbReference>
<dbReference type="PANTHER" id="PTHR43525">
    <property type="entry name" value="PROTEIN MALY"/>
    <property type="match status" value="1"/>
</dbReference>
<comment type="similarity">
    <text evidence="5">Belongs to the class-II pyridoxal-phosphate-dependent aminotransferase family. MalY/PatB cystathionine beta-lyase subfamily.</text>
</comment>
<comment type="cofactor">
    <cofactor evidence="1">
        <name>pyridoxal 5'-phosphate</name>
        <dbReference type="ChEBI" id="CHEBI:597326"/>
    </cofactor>
</comment>
<organism evidence="7 8">
    <name type="scientific">Ligilactobacillus ruminis</name>
    <dbReference type="NCBI Taxonomy" id="1623"/>
    <lineage>
        <taxon>Bacteria</taxon>
        <taxon>Bacillati</taxon>
        <taxon>Bacillota</taxon>
        <taxon>Bacilli</taxon>
        <taxon>Lactobacillales</taxon>
        <taxon>Lactobacillaceae</taxon>
        <taxon>Ligilactobacillus</taxon>
    </lineage>
</organism>
<dbReference type="CDD" id="cd00609">
    <property type="entry name" value="AAT_like"/>
    <property type="match status" value="1"/>
</dbReference>
<dbReference type="SUPFAM" id="SSF53383">
    <property type="entry name" value="PLP-dependent transferases"/>
    <property type="match status" value="1"/>
</dbReference>
<dbReference type="NCBIfam" id="TIGR04350">
    <property type="entry name" value="C_S_lyase_PatB"/>
    <property type="match status" value="1"/>
</dbReference>
<evidence type="ECO:0000256" key="4">
    <source>
        <dbReference type="ARBA" id="ARBA00023239"/>
    </source>
</evidence>
<dbReference type="InterPro" id="IPR015421">
    <property type="entry name" value="PyrdxlP-dep_Trfase_major"/>
</dbReference>
<evidence type="ECO:0000256" key="2">
    <source>
        <dbReference type="ARBA" id="ARBA00012224"/>
    </source>
</evidence>
<feature type="domain" description="Aminotransferase class I/classII large" evidence="6">
    <location>
        <begin position="42"/>
        <end position="387"/>
    </location>
</feature>
<dbReference type="Proteomes" id="UP000182089">
    <property type="component" value="Unassembled WGS sequence"/>
</dbReference>
<evidence type="ECO:0000256" key="3">
    <source>
        <dbReference type="ARBA" id="ARBA00022898"/>
    </source>
</evidence>
<name>A0ABY1ABA0_9LACO</name>
<dbReference type="InterPro" id="IPR015422">
    <property type="entry name" value="PyrdxlP-dep_Trfase_small"/>
</dbReference>
<comment type="caution">
    <text evidence="7">The sequence shown here is derived from an EMBL/GenBank/DDBJ whole genome shotgun (WGS) entry which is preliminary data.</text>
</comment>
<evidence type="ECO:0000313" key="8">
    <source>
        <dbReference type="Proteomes" id="UP000182089"/>
    </source>
</evidence>
<evidence type="ECO:0000256" key="5">
    <source>
        <dbReference type="ARBA" id="ARBA00037974"/>
    </source>
</evidence>
<gene>
    <name evidence="7" type="ORF">SAMN05216431_105109</name>
</gene>
<evidence type="ECO:0000259" key="6">
    <source>
        <dbReference type="Pfam" id="PF00155"/>
    </source>
</evidence>